<dbReference type="InterPro" id="IPR002616">
    <property type="entry name" value="tRNA_ribo_trans-like"/>
</dbReference>
<dbReference type="InterPro" id="IPR050852">
    <property type="entry name" value="Queuine_tRNA-ribosyltrfase"/>
</dbReference>
<organism evidence="7 8">
    <name type="scientific">Loxostege sticticalis</name>
    <name type="common">Beet webworm moth</name>
    <dbReference type="NCBI Taxonomy" id="481309"/>
    <lineage>
        <taxon>Eukaryota</taxon>
        <taxon>Metazoa</taxon>
        <taxon>Ecdysozoa</taxon>
        <taxon>Arthropoda</taxon>
        <taxon>Hexapoda</taxon>
        <taxon>Insecta</taxon>
        <taxon>Pterygota</taxon>
        <taxon>Neoptera</taxon>
        <taxon>Endopterygota</taxon>
        <taxon>Lepidoptera</taxon>
        <taxon>Glossata</taxon>
        <taxon>Ditrysia</taxon>
        <taxon>Pyraloidea</taxon>
        <taxon>Crambidae</taxon>
        <taxon>Pyraustinae</taxon>
        <taxon>Loxostege</taxon>
    </lineage>
</organism>
<dbReference type="Pfam" id="PF01702">
    <property type="entry name" value="TGT"/>
    <property type="match status" value="1"/>
</dbReference>
<evidence type="ECO:0000256" key="3">
    <source>
        <dbReference type="ARBA" id="ARBA00022723"/>
    </source>
</evidence>
<gene>
    <name evidence="7" type="ORF">ABMA28_007154</name>
</gene>
<dbReference type="PANTHER" id="PTHR46064:SF1">
    <property type="entry name" value="QUEUINE TRNA-RIBOSYLTRANSFERASE ACCESSORY SUBUNIT 2"/>
    <property type="match status" value="1"/>
</dbReference>
<dbReference type="SUPFAM" id="SSF51713">
    <property type="entry name" value="tRNA-guanine transglycosylase"/>
    <property type="match status" value="1"/>
</dbReference>
<comment type="similarity">
    <text evidence="5">Belongs to the queuine tRNA-ribosyltransferase family. QTRT2 subfamily.</text>
</comment>
<evidence type="ECO:0000313" key="8">
    <source>
        <dbReference type="Proteomes" id="UP001549921"/>
    </source>
</evidence>
<feature type="binding site" evidence="5">
    <location>
        <position position="331"/>
    </location>
    <ligand>
        <name>Zn(2+)</name>
        <dbReference type="ChEBI" id="CHEBI:29105"/>
    </ligand>
</feature>
<evidence type="ECO:0000313" key="7">
    <source>
        <dbReference type="EMBL" id="KAL0851334.1"/>
    </source>
</evidence>
<comment type="function">
    <text evidence="5">Non-catalytic subunit of the queuine tRNA-ribosyltransferase (TGT) that catalyzes the base-exchange of a guanine (G) residue with queuine (Q) at position 34 (anticodon wobble position) in tRNAs with GU(N) anticodons (tRNA-Asp, -Asn, -His and -Tyr), resulting in the hypermodified nucleoside queuosine (7-(((4,5-cis-dihydroxy-2-cyclopenten-1-yl)amino)methyl)-7-deazaguanosine).</text>
</comment>
<proteinExistence type="inferred from homology"/>
<dbReference type="GO" id="GO:0008479">
    <property type="term" value="F:tRNA-guanosine(34) queuine transglycosylase activity"/>
    <property type="evidence" value="ECO:0007669"/>
    <property type="project" value="UniProtKB-UniRule"/>
</dbReference>
<feature type="domain" description="tRNA-guanine(15) transglycosylase-like" evidence="6">
    <location>
        <begin position="14"/>
        <end position="389"/>
    </location>
</feature>
<dbReference type="HAMAP" id="MF_03043">
    <property type="entry name" value="QTRT2"/>
    <property type="match status" value="1"/>
</dbReference>
<name>A0ABD0TPR7_LOXSC</name>
<comment type="subcellular location">
    <subcellularLocation>
        <location evidence="5">Cytoplasm</location>
    </subcellularLocation>
</comment>
<dbReference type="GO" id="GO:0005737">
    <property type="term" value="C:cytoplasm"/>
    <property type="evidence" value="ECO:0007669"/>
    <property type="project" value="UniProtKB-SubCell"/>
</dbReference>
<feature type="binding site" evidence="5">
    <location>
        <position position="326"/>
    </location>
    <ligand>
        <name>Zn(2+)</name>
        <dbReference type="ChEBI" id="CHEBI:29105"/>
    </ligand>
</feature>
<dbReference type="Gene3D" id="3.20.20.105">
    <property type="entry name" value="Queuine tRNA-ribosyltransferase-like"/>
    <property type="match status" value="1"/>
</dbReference>
<comment type="caution">
    <text evidence="7">The sequence shown here is derived from an EMBL/GenBank/DDBJ whole genome shotgun (WGS) entry which is preliminary data.</text>
</comment>
<dbReference type="InterPro" id="IPR036511">
    <property type="entry name" value="TGT-like_sf"/>
</dbReference>
<dbReference type="PANTHER" id="PTHR46064">
    <property type="entry name" value="QUEUINE TRNA-RIBOSYLTRANSFERASE ACCESSORY SUBUNIT 2"/>
    <property type="match status" value="1"/>
</dbReference>
<protein>
    <recommendedName>
        <fullName evidence="5">Queuine tRNA-ribosyltransferase accessory subunit 2</fullName>
    </recommendedName>
    <alternativeName>
        <fullName evidence="5">Queuine tRNA-ribosyltransferase domain-containing protein 1</fullName>
    </alternativeName>
</protein>
<evidence type="ECO:0000256" key="1">
    <source>
        <dbReference type="ARBA" id="ARBA00022490"/>
    </source>
</evidence>
<evidence type="ECO:0000256" key="4">
    <source>
        <dbReference type="ARBA" id="ARBA00022833"/>
    </source>
</evidence>
<comment type="cofactor">
    <cofactor evidence="5">
        <name>Zn(2+)</name>
        <dbReference type="ChEBI" id="CHEBI:29105"/>
    </cofactor>
    <text evidence="5">Binds 1 zinc ion per subunit.</text>
</comment>
<dbReference type="AlphaFoldDB" id="A0ABD0TPR7"/>
<dbReference type="InterPro" id="IPR028592">
    <property type="entry name" value="QTRTD1"/>
</dbReference>
<evidence type="ECO:0000259" key="6">
    <source>
        <dbReference type="Pfam" id="PF01702"/>
    </source>
</evidence>
<keyword evidence="2 5" id="KW-0819">tRNA processing</keyword>
<evidence type="ECO:0000256" key="5">
    <source>
        <dbReference type="HAMAP-Rule" id="MF_03043"/>
    </source>
</evidence>
<keyword evidence="3 5" id="KW-0479">Metal-binding</keyword>
<accession>A0ABD0TPR7</accession>
<keyword evidence="1 5" id="KW-0963">Cytoplasm</keyword>
<dbReference type="NCBIfam" id="TIGR00449">
    <property type="entry name" value="tgt_general"/>
    <property type="match status" value="1"/>
</dbReference>
<keyword evidence="4 5" id="KW-0862">Zinc</keyword>
<feature type="binding site" evidence="5">
    <location>
        <position position="328"/>
    </location>
    <ligand>
        <name>Zn(2+)</name>
        <dbReference type="ChEBI" id="CHEBI:29105"/>
    </ligand>
</feature>
<comment type="subunit">
    <text evidence="5">Heterodimer of a catalytic subunit and an accessory subunit.</text>
</comment>
<dbReference type="GO" id="GO:0046872">
    <property type="term" value="F:metal ion binding"/>
    <property type="evidence" value="ECO:0007669"/>
    <property type="project" value="UniProtKB-KW"/>
</dbReference>
<sequence>MRFAVKQVGCGGERIGYLTGFVKSPNTVIETPAAALFTQGGSVVHLTAEVLCKVFTNPQLLWVPLSNSAQLENGLKAQGQGVAKFAGLPNHITCATLHGNNELTPPGHFEGNLVPLWTKQGKKMITADRYMDFMEVFKPDILLAIADGRSTLADGYKRNQKAVERTCSFLDRCVYRYKASKALKETSLIGVIVGTGHRNKCFECIKHILKHGEHLSGIALAGITDGTEESLQVPVQKLEEIFRTVGKVIPNNIVHFVEGCWNPEIIMTAIQHGWDVFDGTYPLKLTNAGQALALNFDLTTNKDDMCILDLNDKRYKVDFGPILKDCECLTCKKHTRAYIRHLLNTREMLSNVLLSIHNLHHFDQMFVHARNHIATKTFEVYKNHIIHQYRLYVKNLEKDLDTVKVKLSEKDIEQTKKKICVSNGDVPKVVTGCG</sequence>
<feature type="binding site" evidence="5">
    <location>
        <position position="357"/>
    </location>
    <ligand>
        <name>Zn(2+)</name>
        <dbReference type="ChEBI" id="CHEBI:29105"/>
    </ligand>
</feature>
<dbReference type="GO" id="GO:0008033">
    <property type="term" value="P:tRNA processing"/>
    <property type="evidence" value="ECO:0007669"/>
    <property type="project" value="UniProtKB-KW"/>
</dbReference>
<reference evidence="7 8" key="1">
    <citation type="submission" date="2024-06" db="EMBL/GenBank/DDBJ databases">
        <title>A chromosome-level genome assembly of beet webworm, Loxostege sticticalis.</title>
        <authorList>
            <person name="Zhang Y."/>
        </authorList>
    </citation>
    <scope>NUCLEOTIDE SEQUENCE [LARGE SCALE GENOMIC DNA]</scope>
    <source>
        <strain evidence="7">AQ028</strain>
        <tissue evidence="7">Male pupae</tissue>
    </source>
</reference>
<dbReference type="EMBL" id="JBEDNZ010000002">
    <property type="protein sequence ID" value="KAL0851334.1"/>
    <property type="molecule type" value="Genomic_DNA"/>
</dbReference>
<dbReference type="Proteomes" id="UP001549921">
    <property type="component" value="Unassembled WGS sequence"/>
</dbReference>
<evidence type="ECO:0000256" key="2">
    <source>
        <dbReference type="ARBA" id="ARBA00022694"/>
    </source>
</evidence>